<evidence type="ECO:0000313" key="1">
    <source>
        <dbReference type="EMBL" id="RCW38678.1"/>
    </source>
</evidence>
<dbReference type="AlphaFoldDB" id="A0A368VC16"/>
<protein>
    <submittedName>
        <fullName evidence="1">Uncharacterized protein</fullName>
    </submittedName>
</protein>
<reference evidence="1 2" key="1">
    <citation type="submission" date="2018-07" db="EMBL/GenBank/DDBJ databases">
        <title>Freshwater and sediment microbial communities from various areas in North America, analyzing microbe dynamics in response to fracking.</title>
        <authorList>
            <person name="Lamendella R."/>
        </authorList>
    </citation>
    <scope>NUCLEOTIDE SEQUENCE [LARGE SCALE GENOMIC DNA]</scope>
    <source>
        <strain evidence="1 2">160A</strain>
    </source>
</reference>
<proteinExistence type="predicted"/>
<keyword evidence="2" id="KW-1185">Reference proteome</keyword>
<accession>A0A368VC16</accession>
<sequence>MKIKPDKDKLDQYIYDYGFDKALETFQITESQAENILFGVKEKRREPTPTSTIEEVIEIVQELDPDKTIPLMQVMKKRYHSLRNLYLKGKNLDKINIRSETPEDKFHNALIKVLEDTERFEYEDDETTFNYIKTRLYWQNRKEKRDAQRNKRKRIHLLEEKQMETLLEQLKEKFNDN</sequence>
<gene>
    <name evidence="1" type="ORF">DFO77_103148</name>
</gene>
<dbReference type="Proteomes" id="UP000252733">
    <property type="component" value="Unassembled WGS sequence"/>
</dbReference>
<organism evidence="1 2">
    <name type="scientific">Marinilabilia salmonicolor</name>
    <dbReference type="NCBI Taxonomy" id="989"/>
    <lineage>
        <taxon>Bacteria</taxon>
        <taxon>Pseudomonadati</taxon>
        <taxon>Bacteroidota</taxon>
        <taxon>Bacteroidia</taxon>
        <taxon>Marinilabiliales</taxon>
        <taxon>Marinilabiliaceae</taxon>
        <taxon>Marinilabilia</taxon>
    </lineage>
</organism>
<dbReference type="EMBL" id="QPIZ01000003">
    <property type="protein sequence ID" value="RCW38678.1"/>
    <property type="molecule type" value="Genomic_DNA"/>
</dbReference>
<name>A0A368VC16_9BACT</name>
<evidence type="ECO:0000313" key="2">
    <source>
        <dbReference type="Proteomes" id="UP000252733"/>
    </source>
</evidence>
<dbReference type="RefSeq" id="WP_114436440.1">
    <property type="nucleotide sequence ID" value="NZ_QPIZ01000003.1"/>
</dbReference>
<comment type="caution">
    <text evidence="1">The sequence shown here is derived from an EMBL/GenBank/DDBJ whole genome shotgun (WGS) entry which is preliminary data.</text>
</comment>